<feature type="chain" id="PRO_5041679996" description="Transposase" evidence="2">
    <location>
        <begin position="22"/>
        <end position="382"/>
    </location>
</feature>
<dbReference type="EMBL" id="JAVRJZ010000017">
    <property type="protein sequence ID" value="KAK2709688.1"/>
    <property type="molecule type" value="Genomic_DNA"/>
</dbReference>
<sequence>MILMCYLIAVILVTLEKYSAALKAEFQGNIPLLVHWDGKLIADLTSKDQFDQLPIMVSGKGVSQLLTVAKLTSGTGEPQAPAVYSAIEDWGITENIHAMCFGTTSSNTGRLAGACVLLEQKIGKELLSLTCWHHVMELLIVAVFQVCLGSTSAPQVPIFTRFQQYWMFLDQFRFKTGMSSDAVSMSVQDIKDSTTEFAKGSLRESQPRDDYREYFELIIIFLGLVPEREIQVMAPGATHHAQWMSKVIHNYSAVNSEISRVMSMKMANNLWYLSPETVGLAFFNDTIDYDTKKQMVEAVKLIEEEQPVNEHTRKISVDLKHLKKRNLEHFLNPGIWMEQEDYIHAAETVLSISAVNDHAERGSSHGSLAQELIGNITKDKSQ</sequence>
<feature type="signal peptide" evidence="2">
    <location>
        <begin position="1"/>
        <end position="21"/>
    </location>
</feature>
<name>A0AA88HE45_ARTSF</name>
<dbReference type="Proteomes" id="UP001187531">
    <property type="component" value="Unassembled WGS sequence"/>
</dbReference>
<proteinExistence type="predicted"/>
<evidence type="ECO:0000313" key="3">
    <source>
        <dbReference type="EMBL" id="KAK2709688.1"/>
    </source>
</evidence>
<evidence type="ECO:0000256" key="1">
    <source>
        <dbReference type="SAM" id="MobiDB-lite"/>
    </source>
</evidence>
<accession>A0AA88HE45</accession>
<keyword evidence="2" id="KW-0732">Signal</keyword>
<evidence type="ECO:0008006" key="5">
    <source>
        <dbReference type="Google" id="ProtNLM"/>
    </source>
</evidence>
<reference evidence="3" key="1">
    <citation type="submission" date="2023-07" db="EMBL/GenBank/DDBJ databases">
        <title>Chromosome-level genome assembly of Artemia franciscana.</title>
        <authorList>
            <person name="Jo E."/>
        </authorList>
    </citation>
    <scope>NUCLEOTIDE SEQUENCE</scope>
    <source>
        <tissue evidence="3">Whole body</tissue>
    </source>
</reference>
<evidence type="ECO:0000256" key="2">
    <source>
        <dbReference type="SAM" id="SignalP"/>
    </source>
</evidence>
<keyword evidence="4" id="KW-1185">Reference proteome</keyword>
<gene>
    <name evidence="3" type="ORF">QYM36_013384</name>
</gene>
<protein>
    <recommendedName>
        <fullName evidence="5">Transposase</fullName>
    </recommendedName>
</protein>
<comment type="caution">
    <text evidence="3">The sequence shown here is derived from an EMBL/GenBank/DDBJ whole genome shotgun (WGS) entry which is preliminary data.</text>
</comment>
<evidence type="ECO:0000313" key="4">
    <source>
        <dbReference type="Proteomes" id="UP001187531"/>
    </source>
</evidence>
<organism evidence="3 4">
    <name type="scientific">Artemia franciscana</name>
    <name type="common">Brine shrimp</name>
    <name type="synonym">Artemia sanfranciscana</name>
    <dbReference type="NCBI Taxonomy" id="6661"/>
    <lineage>
        <taxon>Eukaryota</taxon>
        <taxon>Metazoa</taxon>
        <taxon>Ecdysozoa</taxon>
        <taxon>Arthropoda</taxon>
        <taxon>Crustacea</taxon>
        <taxon>Branchiopoda</taxon>
        <taxon>Anostraca</taxon>
        <taxon>Artemiidae</taxon>
        <taxon>Artemia</taxon>
    </lineage>
</organism>
<feature type="region of interest" description="Disordered" evidence="1">
    <location>
        <begin position="360"/>
        <end position="382"/>
    </location>
</feature>
<dbReference type="AlphaFoldDB" id="A0AA88HE45"/>